<proteinExistence type="predicted"/>
<dbReference type="EMBL" id="JBJHZX010000029">
    <property type="protein sequence ID" value="MFL0197405.1"/>
    <property type="molecule type" value="Genomic_DNA"/>
</dbReference>
<keyword evidence="2" id="KW-1133">Transmembrane helix</keyword>
<name>A0ABW8SN69_9CLOT</name>
<keyword evidence="2" id="KW-0812">Transmembrane</keyword>
<comment type="caution">
    <text evidence="3">The sequence shown here is derived from an EMBL/GenBank/DDBJ whole genome shotgun (WGS) entry which is preliminary data.</text>
</comment>
<accession>A0ABW8SN69</accession>
<feature type="transmembrane region" description="Helical" evidence="2">
    <location>
        <begin position="6"/>
        <end position="26"/>
    </location>
</feature>
<feature type="region of interest" description="Disordered" evidence="1">
    <location>
        <begin position="74"/>
        <end position="96"/>
    </location>
</feature>
<evidence type="ECO:0000256" key="2">
    <source>
        <dbReference type="SAM" id="Phobius"/>
    </source>
</evidence>
<evidence type="ECO:0000313" key="4">
    <source>
        <dbReference type="Proteomes" id="UP001623660"/>
    </source>
</evidence>
<evidence type="ECO:0000313" key="3">
    <source>
        <dbReference type="EMBL" id="MFL0197405.1"/>
    </source>
</evidence>
<protein>
    <submittedName>
        <fullName evidence="3">Uncharacterized protein</fullName>
    </submittedName>
</protein>
<gene>
    <name evidence="3" type="ORF">ACJDU8_17820</name>
</gene>
<dbReference type="RefSeq" id="WP_406793510.1">
    <property type="nucleotide sequence ID" value="NZ_JBJHZX010000029.1"/>
</dbReference>
<organism evidence="3 4">
    <name type="scientific">Candidatus Clostridium eludens</name>
    <dbReference type="NCBI Taxonomy" id="3381663"/>
    <lineage>
        <taxon>Bacteria</taxon>
        <taxon>Bacillati</taxon>
        <taxon>Bacillota</taxon>
        <taxon>Clostridia</taxon>
        <taxon>Eubacteriales</taxon>
        <taxon>Clostridiaceae</taxon>
        <taxon>Clostridium</taxon>
    </lineage>
</organism>
<keyword evidence="4" id="KW-1185">Reference proteome</keyword>
<sequence length="96" mass="10612">MNTVTISILISTASIVIAFISLLRLFSKDGKEDTQNLARIEAKLDFVGGDVKEMRDDIKILGVNQTAIGERLAKVEESSKSAHHRIDSLEGKKKEE</sequence>
<keyword evidence="2" id="KW-0472">Membrane</keyword>
<reference evidence="3 4" key="1">
    <citation type="submission" date="2024-11" db="EMBL/GenBank/DDBJ databases">
        <authorList>
            <person name="Heng Y.C."/>
            <person name="Lim A.C.H."/>
            <person name="Lee J.K.Y."/>
            <person name="Kittelmann S."/>
        </authorList>
    </citation>
    <scope>NUCLEOTIDE SEQUENCE [LARGE SCALE GENOMIC DNA]</scope>
    <source>
        <strain evidence="3 4">WILCCON 0269</strain>
    </source>
</reference>
<dbReference type="Proteomes" id="UP001623660">
    <property type="component" value="Unassembled WGS sequence"/>
</dbReference>
<evidence type="ECO:0000256" key="1">
    <source>
        <dbReference type="SAM" id="MobiDB-lite"/>
    </source>
</evidence>